<dbReference type="AlphaFoldDB" id="A0A2T3KEZ2"/>
<sequence>MNTIVEQIKQTPASIDFNDVIAAISKHYHYQPVRFTNGLANNIIINQAGTNEGSCKIFAFAYLHQLSQAETLACFGAFYRKDVLQHPQHTDHQNIRQFMLSSWEGITFDHFPLTLKTAI</sequence>
<dbReference type="Proteomes" id="UP000240728">
    <property type="component" value="Unassembled WGS sequence"/>
</dbReference>
<gene>
    <name evidence="2" type="ORF">C0W53_06850</name>
    <name evidence="1" type="ORF">C9J27_17535</name>
</gene>
<dbReference type="RefSeq" id="WP_045042465.1">
    <property type="nucleotide sequence ID" value="NZ_JZTB01000008.1"/>
</dbReference>
<dbReference type="EMBL" id="PYNF01000017">
    <property type="protein sequence ID" value="PSU95934.1"/>
    <property type="molecule type" value="Genomic_DNA"/>
</dbReference>
<dbReference type="EMBL" id="PYOZ01000003">
    <property type="protein sequence ID" value="PSX45732.1"/>
    <property type="molecule type" value="Genomic_DNA"/>
</dbReference>
<accession>A0A2T3KEZ2</accession>
<name>A0A2T3KEZ2_9GAMM</name>
<organism evidence="1 4">
    <name type="scientific">Photobacterium kishitanii</name>
    <dbReference type="NCBI Taxonomy" id="318456"/>
    <lineage>
        <taxon>Bacteria</taxon>
        <taxon>Pseudomonadati</taxon>
        <taxon>Pseudomonadota</taxon>
        <taxon>Gammaproteobacteria</taxon>
        <taxon>Vibrionales</taxon>
        <taxon>Vibrionaceae</taxon>
        <taxon>Photobacterium</taxon>
    </lineage>
</organism>
<dbReference type="OrthoDB" id="9790826at2"/>
<dbReference type="STRING" id="318456.GCA_001455895_02865"/>
<dbReference type="InterPro" id="IPR038604">
    <property type="entry name" value="HopJ_sf"/>
</dbReference>
<dbReference type="Gene3D" id="3.20.160.10">
    <property type="entry name" value="vpa0580 domain like"/>
    <property type="match status" value="1"/>
</dbReference>
<comment type="caution">
    <text evidence="1">The sequence shown here is derived from an EMBL/GenBank/DDBJ whole genome shotgun (WGS) entry which is preliminary data.</text>
</comment>
<evidence type="ECO:0000313" key="3">
    <source>
        <dbReference type="Proteomes" id="UP000240728"/>
    </source>
</evidence>
<evidence type="ECO:0000313" key="4">
    <source>
        <dbReference type="Proteomes" id="UP000241426"/>
    </source>
</evidence>
<keyword evidence="3" id="KW-1185">Reference proteome</keyword>
<evidence type="ECO:0000313" key="1">
    <source>
        <dbReference type="EMBL" id="PSU95934.1"/>
    </source>
</evidence>
<proteinExistence type="predicted"/>
<reference evidence="3 4" key="1">
    <citation type="submission" date="2018-01" db="EMBL/GenBank/DDBJ databases">
        <title>Whole genome sequencing of Histamine producing bacteria.</title>
        <authorList>
            <person name="Butler K."/>
        </authorList>
    </citation>
    <scope>NUCLEOTIDE SEQUENCE [LARGE SCALE GENOMIC DNA]</scope>
    <source>
        <strain evidence="2 3">A1-4</strain>
        <strain evidence="1 4">FS-7.2</strain>
    </source>
</reference>
<protein>
    <submittedName>
        <fullName evidence="1">Type III effector</fullName>
    </submittedName>
</protein>
<dbReference type="Proteomes" id="UP000241426">
    <property type="component" value="Unassembled WGS sequence"/>
</dbReference>
<dbReference type="Pfam" id="PF08888">
    <property type="entry name" value="HopJ"/>
    <property type="match status" value="1"/>
</dbReference>
<dbReference type="InterPro" id="IPR014984">
    <property type="entry name" value="HopJ"/>
</dbReference>
<evidence type="ECO:0000313" key="2">
    <source>
        <dbReference type="EMBL" id="PSX45732.1"/>
    </source>
</evidence>